<dbReference type="EMBL" id="JACWFH010000025">
    <property type="protein sequence ID" value="MBY0098616.1"/>
    <property type="molecule type" value="Genomic_DNA"/>
</dbReference>
<dbReference type="InterPro" id="IPR007497">
    <property type="entry name" value="SIMPL/DUF541"/>
</dbReference>
<sequence>MSMSFPPYRQANAPKRRFMKVTGESTLSIKPDRATVQLGVEVRNLDLGLAQQESSKVIQLVTQALFRLGFSSSTIQTSDYTILPIYEYVDGNQQFKGYQVTHMLSLTVENIEQIGVVLDTAVRNGANRVLNIQFSVKHIEAYYQHSLKKALENALTKAHVIAQTMRLTLDPIPAQITEQTLPPPVMPFHTLLGTEIAQAQSTPVQPGNIEIDAKVEVKFYFS</sequence>
<dbReference type="Pfam" id="PF04402">
    <property type="entry name" value="SIMPL"/>
    <property type="match status" value="1"/>
</dbReference>
<dbReference type="Proteomes" id="UP000769780">
    <property type="component" value="Unassembled WGS sequence"/>
</dbReference>
<proteinExistence type="predicted"/>
<dbReference type="Gene3D" id="3.30.110.170">
    <property type="entry name" value="Protein of unknown function (DUF541), domain 1"/>
    <property type="match status" value="1"/>
</dbReference>
<dbReference type="RefSeq" id="WP_221874836.1">
    <property type="nucleotide sequence ID" value="NZ_JACWFH010000025.1"/>
</dbReference>
<evidence type="ECO:0000313" key="2">
    <source>
        <dbReference type="Proteomes" id="UP000769780"/>
    </source>
</evidence>
<gene>
    <name evidence="1" type="ORF">H0185_17775</name>
</gene>
<name>A0ABS7K8M8_9BACI</name>
<evidence type="ECO:0000313" key="1">
    <source>
        <dbReference type="EMBL" id="MBY0098616.1"/>
    </source>
</evidence>
<comment type="caution">
    <text evidence="1">The sequence shown here is derived from an EMBL/GenBank/DDBJ whole genome shotgun (WGS) entry which is preliminary data.</text>
</comment>
<dbReference type="Gene3D" id="3.30.70.2970">
    <property type="entry name" value="Protein of unknown function (DUF541), domain 2"/>
    <property type="match status" value="1"/>
</dbReference>
<keyword evidence="2" id="KW-1185">Reference proteome</keyword>
<dbReference type="InterPro" id="IPR052022">
    <property type="entry name" value="26kDa_periplasmic_antigen"/>
</dbReference>
<dbReference type="PANTHER" id="PTHR34387:SF1">
    <property type="entry name" value="PERIPLASMIC IMMUNOGENIC PROTEIN"/>
    <property type="match status" value="1"/>
</dbReference>
<organism evidence="1 2">
    <name type="scientific">Mesobacillus maritimus</name>
    <dbReference type="NCBI Taxonomy" id="1643336"/>
    <lineage>
        <taxon>Bacteria</taxon>
        <taxon>Bacillati</taxon>
        <taxon>Bacillota</taxon>
        <taxon>Bacilli</taxon>
        <taxon>Bacillales</taxon>
        <taxon>Bacillaceae</taxon>
        <taxon>Mesobacillus</taxon>
    </lineage>
</organism>
<protein>
    <submittedName>
        <fullName evidence="1">SIMPL domain-containing protein</fullName>
    </submittedName>
</protein>
<reference evidence="1 2" key="1">
    <citation type="submission" date="2020-07" db="EMBL/GenBank/DDBJ databases">
        <title>Fungal Genomes of the International Space Station.</title>
        <authorList>
            <person name="Seuylemezian A."/>
            <person name="Singh N.K."/>
            <person name="Wood J."/>
            <person name="Venkateswaran K."/>
        </authorList>
    </citation>
    <scope>NUCLEOTIDE SEQUENCE [LARGE SCALE GENOMIC DNA]</scope>
    <source>
        <strain evidence="1 2">PL-B2</strain>
    </source>
</reference>
<dbReference type="PANTHER" id="PTHR34387">
    <property type="entry name" value="SLR1258 PROTEIN"/>
    <property type="match status" value="1"/>
</dbReference>
<accession>A0ABS7K8M8</accession>